<dbReference type="OrthoDB" id="2430838at2759"/>
<reference evidence="1 2" key="1">
    <citation type="submission" date="2018-08" db="EMBL/GenBank/DDBJ databases">
        <title>Genome and evolution of the arbuscular mycorrhizal fungus Diversispora epigaea (formerly Glomus versiforme) and its bacterial endosymbionts.</title>
        <authorList>
            <person name="Sun X."/>
            <person name="Fei Z."/>
            <person name="Harrison M."/>
        </authorList>
    </citation>
    <scope>NUCLEOTIDE SEQUENCE [LARGE SCALE GENOMIC DNA]</scope>
    <source>
        <strain evidence="1 2">IT104</strain>
    </source>
</reference>
<accession>A0A397JNW2</accession>
<organism evidence="1 2">
    <name type="scientific">Diversispora epigaea</name>
    <dbReference type="NCBI Taxonomy" id="1348612"/>
    <lineage>
        <taxon>Eukaryota</taxon>
        <taxon>Fungi</taxon>
        <taxon>Fungi incertae sedis</taxon>
        <taxon>Mucoromycota</taxon>
        <taxon>Glomeromycotina</taxon>
        <taxon>Glomeromycetes</taxon>
        <taxon>Diversisporales</taxon>
        <taxon>Diversisporaceae</taxon>
        <taxon>Diversispora</taxon>
    </lineage>
</organism>
<protein>
    <submittedName>
        <fullName evidence="1">Uncharacterized protein</fullName>
    </submittedName>
</protein>
<dbReference type="Proteomes" id="UP000266861">
    <property type="component" value="Unassembled WGS sequence"/>
</dbReference>
<dbReference type="EMBL" id="PQFF01000014">
    <property type="protein sequence ID" value="RHZ89347.1"/>
    <property type="molecule type" value="Genomic_DNA"/>
</dbReference>
<keyword evidence="2" id="KW-1185">Reference proteome</keyword>
<name>A0A397JNW2_9GLOM</name>
<evidence type="ECO:0000313" key="2">
    <source>
        <dbReference type="Proteomes" id="UP000266861"/>
    </source>
</evidence>
<proteinExistence type="predicted"/>
<evidence type="ECO:0000313" key="1">
    <source>
        <dbReference type="EMBL" id="RHZ89347.1"/>
    </source>
</evidence>
<gene>
    <name evidence="1" type="ORF">Glove_16g16</name>
</gene>
<sequence>MAFYRCPYILRTGEVCNRGSFRPARCQVHWNSPMRIPCKDCGVILPEEAREDGTKIRSA</sequence>
<dbReference type="AlphaFoldDB" id="A0A397JNW2"/>
<comment type="caution">
    <text evidence="1">The sequence shown here is derived from an EMBL/GenBank/DDBJ whole genome shotgun (WGS) entry which is preliminary data.</text>
</comment>